<feature type="domain" description="Fido" evidence="3">
    <location>
        <begin position="38"/>
        <end position="170"/>
    </location>
</feature>
<sequence>MHQKVMTTRPKDSHDILGVFQLAVEAPYRHSPPVSGEEFLPTLQEWHAKMLHARPEANPGGIKTEVNYAGTTRFVNPGQTRGTFDEGSRLAMSVPEGIARAIFYLFLVAEIHPFIDGNGRVSRLVMNAELSRTGLHRIIVPTLFHPQFVDCLRKLTRSNEPADYARSLAKMARWCAQFDYRNLDGVIADLEKTHAMEESPAQFQLLNIDGTRILPE</sequence>
<proteinExistence type="predicted"/>
<dbReference type="Pfam" id="PF02661">
    <property type="entry name" value="Fic"/>
    <property type="match status" value="1"/>
</dbReference>
<dbReference type="Gene3D" id="1.10.3290.10">
    <property type="entry name" value="Fido-like domain"/>
    <property type="match status" value="1"/>
</dbReference>
<reference evidence="4 5" key="1">
    <citation type="submission" date="2019-03" db="EMBL/GenBank/DDBJ databases">
        <title>Genomic Encyclopedia of Type Strains, Phase III (KMG-III): the genomes of soil and plant-associated and newly described type strains.</title>
        <authorList>
            <person name="Whitman W."/>
        </authorList>
    </citation>
    <scope>NUCLEOTIDE SEQUENCE [LARGE SCALE GENOMIC DNA]</scope>
    <source>
        <strain evidence="4 5">LMG 29544</strain>
    </source>
</reference>
<dbReference type="PANTHER" id="PTHR13504">
    <property type="entry name" value="FIDO DOMAIN-CONTAINING PROTEIN DDB_G0283145"/>
    <property type="match status" value="1"/>
</dbReference>
<feature type="binding site" evidence="2">
    <location>
        <begin position="116"/>
        <end position="123"/>
    </location>
    <ligand>
        <name>ATP</name>
        <dbReference type="ChEBI" id="CHEBI:30616"/>
    </ligand>
</feature>
<comment type="caution">
    <text evidence="4">The sequence shown here is derived from an EMBL/GenBank/DDBJ whole genome shotgun (WGS) entry which is preliminary data.</text>
</comment>
<keyword evidence="2" id="KW-0547">Nucleotide-binding</keyword>
<organism evidence="4 5">
    <name type="scientific">Paraburkholderia rhizosphaerae</name>
    <dbReference type="NCBI Taxonomy" id="480658"/>
    <lineage>
        <taxon>Bacteria</taxon>
        <taxon>Pseudomonadati</taxon>
        <taxon>Pseudomonadota</taxon>
        <taxon>Betaproteobacteria</taxon>
        <taxon>Burkholderiales</taxon>
        <taxon>Burkholderiaceae</taxon>
        <taxon>Paraburkholderia</taxon>
    </lineage>
</organism>
<feature type="active site" evidence="1">
    <location>
        <position position="112"/>
    </location>
</feature>
<dbReference type="PROSITE" id="PS51459">
    <property type="entry name" value="FIDO"/>
    <property type="match status" value="1"/>
</dbReference>
<dbReference type="AlphaFoldDB" id="A0A4R8L876"/>
<dbReference type="Proteomes" id="UP000295509">
    <property type="component" value="Unassembled WGS sequence"/>
</dbReference>
<evidence type="ECO:0000259" key="3">
    <source>
        <dbReference type="PROSITE" id="PS51459"/>
    </source>
</evidence>
<keyword evidence="5" id="KW-1185">Reference proteome</keyword>
<dbReference type="PANTHER" id="PTHR13504:SF38">
    <property type="entry name" value="FIDO DOMAIN-CONTAINING PROTEIN"/>
    <property type="match status" value="1"/>
</dbReference>
<evidence type="ECO:0000313" key="5">
    <source>
        <dbReference type="Proteomes" id="UP000295509"/>
    </source>
</evidence>
<keyword evidence="2" id="KW-0067">ATP-binding</keyword>
<evidence type="ECO:0000256" key="2">
    <source>
        <dbReference type="PIRSR" id="PIRSR640198-2"/>
    </source>
</evidence>
<dbReference type="InterPro" id="IPR040198">
    <property type="entry name" value="Fido_containing"/>
</dbReference>
<evidence type="ECO:0000256" key="1">
    <source>
        <dbReference type="PIRSR" id="PIRSR640198-1"/>
    </source>
</evidence>
<dbReference type="InterPro" id="IPR036597">
    <property type="entry name" value="Fido-like_dom_sf"/>
</dbReference>
<dbReference type="EMBL" id="SORE01000032">
    <property type="protein sequence ID" value="TDY38328.1"/>
    <property type="molecule type" value="Genomic_DNA"/>
</dbReference>
<protein>
    <submittedName>
        <fullName evidence="4">Fic/DOC family protein</fullName>
    </submittedName>
</protein>
<name>A0A4R8L876_9BURK</name>
<accession>A0A4R8L876</accession>
<gene>
    <name evidence="4" type="ORF">BX592_13265</name>
</gene>
<dbReference type="InterPro" id="IPR003812">
    <property type="entry name" value="Fido"/>
</dbReference>
<dbReference type="SUPFAM" id="SSF140931">
    <property type="entry name" value="Fic-like"/>
    <property type="match status" value="1"/>
</dbReference>
<dbReference type="GO" id="GO:0005524">
    <property type="term" value="F:ATP binding"/>
    <property type="evidence" value="ECO:0007669"/>
    <property type="project" value="UniProtKB-KW"/>
</dbReference>
<dbReference type="RefSeq" id="WP_243849790.1">
    <property type="nucleotide sequence ID" value="NZ_JBHLUW010000047.1"/>
</dbReference>
<evidence type="ECO:0000313" key="4">
    <source>
        <dbReference type="EMBL" id="TDY38328.1"/>
    </source>
</evidence>